<evidence type="ECO:0000313" key="2">
    <source>
        <dbReference type="EMBL" id="SCU71777.1"/>
    </source>
</evidence>
<protein>
    <submittedName>
        <fullName evidence="2">Uncharacterized protein</fullName>
    </submittedName>
</protein>
<dbReference type="Proteomes" id="UP000195570">
    <property type="component" value="Unassembled WGS sequence"/>
</dbReference>
<dbReference type="RefSeq" id="XP_067082376.1">
    <property type="nucleotide sequence ID" value="XM_067226275.1"/>
</dbReference>
<feature type="compositionally biased region" description="Basic and acidic residues" evidence="1">
    <location>
        <begin position="511"/>
        <end position="520"/>
    </location>
</feature>
<feature type="compositionally biased region" description="Basic and acidic residues" evidence="1">
    <location>
        <begin position="410"/>
        <end position="419"/>
    </location>
</feature>
<sequence length="565" mass="65340">MECASQEFALLQHLKVSIPNDPVPPQPKAQAVRNTHRVMSPCRRPPVSQKVARIATAVNTKKELQAPRAPMAEFSGEVMTVVGKNNRPNVEYLIYDAKIPSRNAINMQLAEVKKQRAMGEKVRHRCHRHEVDAWGERDDAKCKQRLLKSLQEVNMEQAHRTRAEREAQQRRRMETEANGIESYTVACNALDPEKTIEGKKALRDQLQQAAFESLDNHKKGEPVEGAAWDLHYEPFPWNNDTRRKRIQRDRCVALMDANRELAEKKRDERQRQRAMEAAWNYGGGKGVSFGGKRYAHDVGRNPSLQAARGSDDGAVEEGAAALSFGQPTECFFRFEGDNPSVRWNECRKLAEVNKQLAEQAERIRKGERLERIEGEKKFNQYIERIEREEKQSRRAEKLKRQKAMSMVTRDASKKKEGLKKVSSANECHDKFLLYSAHEREEKNRLKREQEFYDNLEKHIASSREAQRAAKDRALEEEKRLLQETISETKRYTEEENRKAKQKREAYKAALEKQIREKSNEASHSSPMPHRGPEVRVLYRCPVTKDLLPPEEFVPAASLRRTSTLW</sequence>
<accession>A0A1G4IHN4</accession>
<proteinExistence type="predicted"/>
<dbReference type="EMBL" id="CZPT02001731">
    <property type="protein sequence ID" value="SCU71777.1"/>
    <property type="molecule type" value="Genomic_DNA"/>
</dbReference>
<feature type="region of interest" description="Disordered" evidence="1">
    <location>
        <begin position="20"/>
        <end position="44"/>
    </location>
</feature>
<feature type="region of interest" description="Disordered" evidence="1">
    <location>
        <begin position="391"/>
        <end position="420"/>
    </location>
</feature>
<dbReference type="AlphaFoldDB" id="A0A1G4IHN4"/>
<dbReference type="GeneID" id="92377298"/>
<organism evidence="2 3">
    <name type="scientific">Trypanosoma equiperdum</name>
    <dbReference type="NCBI Taxonomy" id="5694"/>
    <lineage>
        <taxon>Eukaryota</taxon>
        <taxon>Discoba</taxon>
        <taxon>Euglenozoa</taxon>
        <taxon>Kinetoplastea</taxon>
        <taxon>Metakinetoplastina</taxon>
        <taxon>Trypanosomatida</taxon>
        <taxon>Trypanosomatidae</taxon>
        <taxon>Trypanosoma</taxon>
    </lineage>
</organism>
<evidence type="ECO:0000313" key="3">
    <source>
        <dbReference type="Proteomes" id="UP000195570"/>
    </source>
</evidence>
<gene>
    <name evidence="2" type="ORF">TEOVI_000335800</name>
</gene>
<dbReference type="VEuPathDB" id="TriTrypDB:TEOVI_000335800"/>
<comment type="caution">
    <text evidence="2">The sequence shown here is derived from an EMBL/GenBank/DDBJ whole genome shotgun (WGS) entry which is preliminary data.</text>
</comment>
<feature type="region of interest" description="Disordered" evidence="1">
    <location>
        <begin position="511"/>
        <end position="532"/>
    </location>
</feature>
<reference evidence="2" key="1">
    <citation type="submission" date="2016-09" db="EMBL/GenBank/DDBJ databases">
        <authorList>
            <person name="Hebert L."/>
            <person name="Moumen B."/>
        </authorList>
    </citation>
    <scope>NUCLEOTIDE SEQUENCE [LARGE SCALE GENOMIC DNA]</scope>
    <source>
        <strain evidence="2">OVI</strain>
    </source>
</reference>
<name>A0A1G4IHN4_TRYEQ</name>
<keyword evidence="3" id="KW-1185">Reference proteome</keyword>
<evidence type="ECO:0000256" key="1">
    <source>
        <dbReference type="SAM" id="MobiDB-lite"/>
    </source>
</evidence>